<keyword evidence="1" id="KW-0472">Membrane</keyword>
<sequence>MIAIVITITFLICNIIMLISIKSNFKLLFSFICSLIIYVVLNLNNYAYSHLYFSIVLLMYFIILSYVKFSQTGRVRVLASNRNVYSNNLIPVVAILTSSIFILLLLENINDEILNEGIDKTILNTVDVFNFQEIQFASVVSILILIIFTINRVKEK</sequence>
<dbReference type="EMBL" id="MAAO01000016">
    <property type="protein sequence ID" value="OUR92977.1"/>
    <property type="molecule type" value="Genomic_DNA"/>
</dbReference>
<protein>
    <submittedName>
        <fullName evidence="2">Uncharacterized protein</fullName>
    </submittedName>
</protein>
<proteinExistence type="predicted"/>
<evidence type="ECO:0000313" key="2">
    <source>
        <dbReference type="EMBL" id="OUR92977.1"/>
    </source>
</evidence>
<dbReference type="Proteomes" id="UP000196531">
    <property type="component" value="Unassembled WGS sequence"/>
</dbReference>
<feature type="transmembrane region" description="Helical" evidence="1">
    <location>
        <begin position="134"/>
        <end position="153"/>
    </location>
</feature>
<accession>A0A1Y5F1I3</accession>
<reference evidence="3" key="1">
    <citation type="journal article" date="2017" name="Proc. Natl. Acad. Sci. U.S.A.">
        <title>Simulation of Deepwater Horizon oil plume reveals substrate specialization within a complex community of hydrocarbon-degraders.</title>
        <authorList>
            <person name="Hu P."/>
            <person name="Dubinsky E.A."/>
            <person name="Probst A.J."/>
            <person name="Wang J."/>
            <person name="Sieber C.M.K."/>
            <person name="Tom L.M."/>
            <person name="Gardinali P."/>
            <person name="Banfield J.F."/>
            <person name="Atlas R.M."/>
            <person name="Andersen G.L."/>
        </authorList>
    </citation>
    <scope>NUCLEOTIDE SEQUENCE [LARGE SCALE GENOMIC DNA]</scope>
</reference>
<name>A0A1Y5F1I3_9BACT</name>
<feature type="transmembrane region" description="Helical" evidence="1">
    <location>
        <begin position="88"/>
        <end position="106"/>
    </location>
</feature>
<feature type="transmembrane region" description="Helical" evidence="1">
    <location>
        <begin position="47"/>
        <end position="67"/>
    </location>
</feature>
<gene>
    <name evidence="2" type="ORF">A9Q84_20940</name>
</gene>
<keyword evidence="1" id="KW-1133">Transmembrane helix</keyword>
<evidence type="ECO:0000256" key="1">
    <source>
        <dbReference type="SAM" id="Phobius"/>
    </source>
</evidence>
<evidence type="ECO:0000313" key="3">
    <source>
        <dbReference type="Proteomes" id="UP000196531"/>
    </source>
</evidence>
<keyword evidence="1" id="KW-0812">Transmembrane</keyword>
<dbReference type="AlphaFoldDB" id="A0A1Y5F1I3"/>
<feature type="transmembrane region" description="Helical" evidence="1">
    <location>
        <begin position="25"/>
        <end position="41"/>
    </location>
</feature>
<comment type="caution">
    <text evidence="2">The sequence shown here is derived from an EMBL/GenBank/DDBJ whole genome shotgun (WGS) entry which is preliminary data.</text>
</comment>
<organism evidence="2 3">
    <name type="scientific">Halobacteriovorax marinus</name>
    <dbReference type="NCBI Taxonomy" id="97084"/>
    <lineage>
        <taxon>Bacteria</taxon>
        <taxon>Pseudomonadati</taxon>
        <taxon>Bdellovibrionota</taxon>
        <taxon>Bacteriovoracia</taxon>
        <taxon>Bacteriovoracales</taxon>
        <taxon>Halobacteriovoraceae</taxon>
        <taxon>Halobacteriovorax</taxon>
    </lineage>
</organism>